<feature type="compositionally biased region" description="Polar residues" evidence="1">
    <location>
        <begin position="1"/>
        <end position="11"/>
    </location>
</feature>
<name>A0A4Z1NW61_9PEZI</name>
<sequence>MDPKNKTTWLRSGTKRKSTDDDPMPIQPHRKMRKLRPKQPSSHYKKLTEEKKSEIRPLRFIGLPSEIRNQVYGYLLVASYIDGEKQEDEEELDYVGYPQGGEEEEEDYIEGREVRKRIFIEKDRFDPRKFGLHTGIFRTNRQIFKEARSYLSAQNDFEINLNGIDETAKSAYTYFSPIHFDLGFIKSIRIQILIDMQHYCRPESHFNWSFLKDMVALETLQIAMVVNQDDWTWKRVAVNGAWRDSLFIITGLVDNINDGLPDHVGLRWDIWDELLKDFSTRERKGQYYVGEQIFVDIFLED</sequence>
<gene>
    <name evidence="2" type="ORF">E6O75_ATG10387</name>
</gene>
<feature type="region of interest" description="Disordered" evidence="1">
    <location>
        <begin position="1"/>
        <end position="50"/>
    </location>
</feature>
<accession>A0A4Z1NW61</accession>
<evidence type="ECO:0000256" key="1">
    <source>
        <dbReference type="SAM" id="MobiDB-lite"/>
    </source>
</evidence>
<evidence type="ECO:0000313" key="2">
    <source>
        <dbReference type="EMBL" id="TID17742.1"/>
    </source>
</evidence>
<comment type="caution">
    <text evidence="2">The sequence shown here is derived from an EMBL/GenBank/DDBJ whole genome shotgun (WGS) entry which is preliminary data.</text>
</comment>
<dbReference type="PANTHER" id="PTHR42085">
    <property type="entry name" value="F-BOX DOMAIN-CONTAINING PROTEIN"/>
    <property type="match status" value="1"/>
</dbReference>
<protein>
    <submittedName>
        <fullName evidence="2">Uncharacterized protein</fullName>
    </submittedName>
</protein>
<keyword evidence="3" id="KW-1185">Reference proteome</keyword>
<dbReference type="Proteomes" id="UP000298493">
    <property type="component" value="Unassembled WGS sequence"/>
</dbReference>
<dbReference type="PANTHER" id="PTHR42085:SF2">
    <property type="entry name" value="F-BOX DOMAIN-CONTAINING PROTEIN"/>
    <property type="match status" value="1"/>
</dbReference>
<reference evidence="2 3" key="1">
    <citation type="submission" date="2019-04" db="EMBL/GenBank/DDBJ databases">
        <title>High contiguity whole genome sequence and gene annotation resource for two Venturia nashicola isolates.</title>
        <authorList>
            <person name="Prokchorchik M."/>
            <person name="Won K."/>
            <person name="Lee Y."/>
            <person name="Choi E.D."/>
            <person name="Segonzac C."/>
            <person name="Sohn K.H."/>
        </authorList>
    </citation>
    <scope>NUCLEOTIDE SEQUENCE [LARGE SCALE GENOMIC DNA]</scope>
    <source>
        <strain evidence="2 3">PRI2</strain>
    </source>
</reference>
<organism evidence="2 3">
    <name type="scientific">Venturia nashicola</name>
    <dbReference type="NCBI Taxonomy" id="86259"/>
    <lineage>
        <taxon>Eukaryota</taxon>
        <taxon>Fungi</taxon>
        <taxon>Dikarya</taxon>
        <taxon>Ascomycota</taxon>
        <taxon>Pezizomycotina</taxon>
        <taxon>Dothideomycetes</taxon>
        <taxon>Pleosporomycetidae</taxon>
        <taxon>Venturiales</taxon>
        <taxon>Venturiaceae</taxon>
        <taxon>Venturia</taxon>
    </lineage>
</organism>
<evidence type="ECO:0000313" key="3">
    <source>
        <dbReference type="Proteomes" id="UP000298493"/>
    </source>
</evidence>
<dbReference type="EMBL" id="SNSC02000015">
    <property type="protein sequence ID" value="TID17742.1"/>
    <property type="molecule type" value="Genomic_DNA"/>
</dbReference>
<feature type="compositionally biased region" description="Basic residues" evidence="1">
    <location>
        <begin position="28"/>
        <end position="37"/>
    </location>
</feature>
<proteinExistence type="predicted"/>
<dbReference type="AlphaFoldDB" id="A0A4Z1NW61"/>
<dbReference type="InterPro" id="IPR038883">
    <property type="entry name" value="AN11006-like"/>
</dbReference>